<accession>A0A1M5R7K4</accession>
<sequence length="171" mass="17754">MARGMPARNFGGHPYRGHLAWEGGRWHHEVHDGRDGWWWDVGGVWYYYPQPMEGPPTYVSEDYADDIGGPYGPPVADGYAPPPPGAYAPPPPPPPDPAASAVGGAIVGGLLGGLLTGHASGAAAGAIAGGATGAIVGAQAASRPGYYLAQGNCYYRYPSGQYVQADPRACY</sequence>
<evidence type="ECO:0000313" key="2">
    <source>
        <dbReference type="EMBL" id="SHH22016.1"/>
    </source>
</evidence>
<organism evidence="2 3">
    <name type="scientific">Bradyrhizobium erythrophlei</name>
    <dbReference type="NCBI Taxonomy" id="1437360"/>
    <lineage>
        <taxon>Bacteria</taxon>
        <taxon>Pseudomonadati</taxon>
        <taxon>Pseudomonadota</taxon>
        <taxon>Alphaproteobacteria</taxon>
        <taxon>Hyphomicrobiales</taxon>
        <taxon>Nitrobacteraceae</taxon>
        <taxon>Bradyrhizobium</taxon>
    </lineage>
</organism>
<protein>
    <recommendedName>
        <fullName evidence="4">Glycine zipper</fullName>
    </recommendedName>
</protein>
<name>A0A1M5R7K4_9BRAD</name>
<gene>
    <name evidence="2" type="ORF">SAMN05444169_6382</name>
</gene>
<dbReference type="Proteomes" id="UP000190675">
    <property type="component" value="Chromosome I"/>
</dbReference>
<dbReference type="AlphaFoldDB" id="A0A1M5R7K4"/>
<evidence type="ECO:0000256" key="1">
    <source>
        <dbReference type="SAM" id="MobiDB-lite"/>
    </source>
</evidence>
<dbReference type="EMBL" id="LT670818">
    <property type="protein sequence ID" value="SHH22016.1"/>
    <property type="molecule type" value="Genomic_DNA"/>
</dbReference>
<evidence type="ECO:0008006" key="4">
    <source>
        <dbReference type="Google" id="ProtNLM"/>
    </source>
</evidence>
<proteinExistence type="predicted"/>
<feature type="compositionally biased region" description="Pro residues" evidence="1">
    <location>
        <begin position="80"/>
        <end position="97"/>
    </location>
</feature>
<feature type="region of interest" description="Disordered" evidence="1">
    <location>
        <begin position="70"/>
        <end position="100"/>
    </location>
</feature>
<reference evidence="2 3" key="1">
    <citation type="submission" date="2016-11" db="EMBL/GenBank/DDBJ databases">
        <authorList>
            <person name="Jaros S."/>
            <person name="Januszkiewicz K."/>
            <person name="Wedrychowicz H."/>
        </authorList>
    </citation>
    <scope>NUCLEOTIDE SEQUENCE [LARGE SCALE GENOMIC DNA]</scope>
    <source>
        <strain evidence="2 3">GAS242</strain>
    </source>
</reference>
<evidence type="ECO:0000313" key="3">
    <source>
        <dbReference type="Proteomes" id="UP000190675"/>
    </source>
</evidence>